<accession>A0ABY8WJ39</accession>
<gene>
    <name evidence="2" type="ORF">ACTOB_007890</name>
</gene>
<proteinExistence type="predicted"/>
<protein>
    <recommendedName>
        <fullName evidence="4">Holin</fullName>
    </recommendedName>
</protein>
<sequence>MTPTIDARRRTIRTAVQTLVSAAGVLLVVIPVVLQTASEHLTAQQYATLAGIAAGITAGATLITRIMALPAVIGFIDTYTPWLSTGEPPEHAADSIVE</sequence>
<keyword evidence="1" id="KW-0812">Transmembrane</keyword>
<dbReference type="Proteomes" id="UP001240150">
    <property type="component" value="Chromosome"/>
</dbReference>
<dbReference type="EMBL" id="CP126980">
    <property type="protein sequence ID" value="WIM95760.1"/>
    <property type="molecule type" value="Genomic_DNA"/>
</dbReference>
<evidence type="ECO:0000313" key="2">
    <source>
        <dbReference type="EMBL" id="WIM95760.1"/>
    </source>
</evidence>
<keyword evidence="1" id="KW-0472">Membrane</keyword>
<evidence type="ECO:0000313" key="3">
    <source>
        <dbReference type="Proteomes" id="UP001240150"/>
    </source>
</evidence>
<feature type="transmembrane region" description="Helical" evidence="1">
    <location>
        <begin position="12"/>
        <end position="34"/>
    </location>
</feature>
<evidence type="ECO:0008006" key="4">
    <source>
        <dbReference type="Google" id="ProtNLM"/>
    </source>
</evidence>
<feature type="transmembrane region" description="Helical" evidence="1">
    <location>
        <begin position="46"/>
        <end position="68"/>
    </location>
</feature>
<evidence type="ECO:0000256" key="1">
    <source>
        <dbReference type="SAM" id="Phobius"/>
    </source>
</evidence>
<keyword evidence="1" id="KW-1133">Transmembrane helix</keyword>
<name>A0ABY8WJ39_9ACTN</name>
<dbReference type="RefSeq" id="WP_284917072.1">
    <property type="nucleotide sequence ID" value="NZ_CP126980.1"/>
</dbReference>
<reference evidence="2 3" key="1">
    <citation type="submission" date="2023-06" db="EMBL/GenBank/DDBJ databases">
        <authorList>
            <person name="Yushchuk O."/>
            <person name="Binda E."/>
            <person name="Ruckert-Reed C."/>
            <person name="Fedorenko V."/>
            <person name="Kalinowski J."/>
            <person name="Marinelli F."/>
        </authorList>
    </citation>
    <scope>NUCLEOTIDE SEQUENCE [LARGE SCALE GENOMIC DNA]</scope>
    <source>
        <strain evidence="2 3">NRRL 3884</strain>
    </source>
</reference>
<keyword evidence="3" id="KW-1185">Reference proteome</keyword>
<organism evidence="2 3">
    <name type="scientific">Actinoplanes oblitus</name>
    <dbReference type="NCBI Taxonomy" id="3040509"/>
    <lineage>
        <taxon>Bacteria</taxon>
        <taxon>Bacillati</taxon>
        <taxon>Actinomycetota</taxon>
        <taxon>Actinomycetes</taxon>
        <taxon>Micromonosporales</taxon>
        <taxon>Micromonosporaceae</taxon>
        <taxon>Actinoplanes</taxon>
    </lineage>
</organism>